<reference evidence="6" key="1">
    <citation type="journal article" date="2022" name="Front. Microbiol.">
        <title>New perspectives on an old grouping: The genomic and phenotypic variability of Oxalobacter formigenes and the implications for calcium oxalate stone prevention.</title>
        <authorList>
            <person name="Chmiel J.A."/>
            <person name="Carr C."/>
            <person name="Stuivenberg G.A."/>
            <person name="Venema R."/>
            <person name="Chanyi R.M."/>
            <person name="Al K.F."/>
            <person name="Giguere D."/>
            <person name="Say H."/>
            <person name="Akouris P.P."/>
            <person name="Dominguez Romero S.A."/>
            <person name="Kwong A."/>
            <person name="Tai V."/>
            <person name="Koval S.F."/>
            <person name="Razvi H."/>
            <person name="Bjazevic J."/>
            <person name="Burton J.P."/>
        </authorList>
    </citation>
    <scope>NUCLEOTIDE SEQUENCE</scope>
    <source>
        <strain evidence="6">OxK</strain>
    </source>
</reference>
<evidence type="ECO:0000256" key="1">
    <source>
        <dbReference type="ARBA" id="ARBA00002868"/>
    </source>
</evidence>
<dbReference type="AlphaFoldDB" id="A0A9E9LB02"/>
<evidence type="ECO:0000256" key="5">
    <source>
        <dbReference type="ARBA" id="ARBA00031841"/>
    </source>
</evidence>
<proteinExistence type="inferred from homology"/>
<evidence type="ECO:0000256" key="4">
    <source>
        <dbReference type="ARBA" id="ARBA00022517"/>
    </source>
</evidence>
<accession>A0A9E9LB02</accession>
<protein>
    <recommendedName>
        <fullName evidence="3">Large ribosomal RNA subunit accumulation protein YceD</fullName>
    </recommendedName>
    <alternativeName>
        <fullName evidence="5">23S rRNA accumulation protein YceD</fullName>
    </alternativeName>
</protein>
<evidence type="ECO:0000256" key="2">
    <source>
        <dbReference type="ARBA" id="ARBA00010740"/>
    </source>
</evidence>
<keyword evidence="4" id="KW-0690">Ribosome biogenesis</keyword>
<sequence length="172" mass="18872">MNSYLIDPFGFCKNSESIGGHTPVSELERLASVCADRSGELIWKVSGSLDNHQRPCLLLKVAGSVNLVCQRCLDSLVYELDSTTTVMVAKTEEEADEIEESLEDEEAVEVIVSDGKVEVMDLVEDEALLALPLSARHGICPDSSMDGWKEKRESPFAALKELAKKVDGQKNE</sequence>
<dbReference type="Proteomes" id="UP001164819">
    <property type="component" value="Chromosome"/>
</dbReference>
<gene>
    <name evidence="6" type="ORF">NB646_09500</name>
</gene>
<dbReference type="PANTHER" id="PTHR38099:SF1">
    <property type="entry name" value="LARGE RIBOSOMAL RNA SUBUNIT ACCUMULATION PROTEIN YCED"/>
    <property type="match status" value="1"/>
</dbReference>
<dbReference type="GO" id="GO:0005829">
    <property type="term" value="C:cytosol"/>
    <property type="evidence" value="ECO:0007669"/>
    <property type="project" value="TreeGrafter"/>
</dbReference>
<evidence type="ECO:0000313" key="6">
    <source>
        <dbReference type="EMBL" id="WAV91042.1"/>
    </source>
</evidence>
<dbReference type="GO" id="GO:0042254">
    <property type="term" value="P:ribosome biogenesis"/>
    <property type="evidence" value="ECO:0007669"/>
    <property type="project" value="UniProtKB-KW"/>
</dbReference>
<comment type="function">
    <text evidence="1">Plays a role in synthesis, processing and/or stability of 23S rRNA.</text>
</comment>
<evidence type="ECO:0000256" key="3">
    <source>
        <dbReference type="ARBA" id="ARBA00015716"/>
    </source>
</evidence>
<dbReference type="EMBL" id="CP098251">
    <property type="protein sequence ID" value="WAV91042.1"/>
    <property type="molecule type" value="Genomic_DNA"/>
</dbReference>
<dbReference type="Pfam" id="PF02620">
    <property type="entry name" value="YceD"/>
    <property type="match status" value="1"/>
</dbReference>
<dbReference type="RefSeq" id="WP_269283190.1">
    <property type="nucleotide sequence ID" value="NZ_CP098251.1"/>
</dbReference>
<organism evidence="6">
    <name type="scientific">Oxalobacter aliiformigenes</name>
    <dbReference type="NCBI Taxonomy" id="2946593"/>
    <lineage>
        <taxon>Bacteria</taxon>
        <taxon>Pseudomonadati</taxon>
        <taxon>Pseudomonadota</taxon>
        <taxon>Betaproteobacteria</taxon>
        <taxon>Burkholderiales</taxon>
        <taxon>Oxalobacteraceae</taxon>
        <taxon>Oxalobacter</taxon>
    </lineage>
</organism>
<name>A0A9E9LB02_9BURK</name>
<comment type="similarity">
    <text evidence="2">Belongs to the DUF177 domain family.</text>
</comment>
<dbReference type="InterPro" id="IPR039255">
    <property type="entry name" value="YceD_bac"/>
</dbReference>
<dbReference type="InterPro" id="IPR003772">
    <property type="entry name" value="YceD"/>
</dbReference>
<dbReference type="PANTHER" id="PTHR38099">
    <property type="entry name" value="LARGE RIBOSOMAL RNA SUBUNIT ACCUMULATION PROTEIN YCED"/>
    <property type="match status" value="1"/>
</dbReference>